<dbReference type="STRING" id="1227077.SAMN04515668_4545"/>
<dbReference type="AlphaFoldDB" id="A0A1I6BGR9"/>
<evidence type="ECO:0000313" key="2">
    <source>
        <dbReference type="Proteomes" id="UP000199029"/>
    </source>
</evidence>
<reference evidence="2" key="1">
    <citation type="submission" date="2016-10" db="EMBL/GenBank/DDBJ databases">
        <authorList>
            <person name="Varghese N."/>
            <person name="Submissions S."/>
        </authorList>
    </citation>
    <scope>NUCLEOTIDE SEQUENCE [LARGE SCALE GENOMIC DNA]</scope>
    <source>
        <strain evidence="2">OR362-8,ATCC BAA-1266,JCM 13504</strain>
    </source>
</reference>
<organism evidence="1 2">
    <name type="scientific">Hymenobacter arizonensis</name>
    <name type="common">Siccationidurans arizonensis</name>
    <dbReference type="NCBI Taxonomy" id="1227077"/>
    <lineage>
        <taxon>Bacteria</taxon>
        <taxon>Pseudomonadati</taxon>
        <taxon>Bacteroidota</taxon>
        <taxon>Cytophagia</taxon>
        <taxon>Cytophagales</taxon>
        <taxon>Hymenobacteraceae</taxon>
        <taxon>Hymenobacter</taxon>
    </lineage>
</organism>
<name>A0A1I6BGR9_HYMAR</name>
<dbReference type="OrthoDB" id="1064164at2"/>
<protein>
    <submittedName>
        <fullName evidence="1">CRISPR-associated protein TM1802 (Cas_TM1802)</fullName>
    </submittedName>
</protein>
<keyword evidence="2" id="KW-1185">Reference proteome</keyword>
<dbReference type="Proteomes" id="UP000199029">
    <property type="component" value="Unassembled WGS sequence"/>
</dbReference>
<dbReference type="Pfam" id="PF09484">
    <property type="entry name" value="Cas_TM1802"/>
    <property type="match status" value="1"/>
</dbReference>
<evidence type="ECO:0000313" key="1">
    <source>
        <dbReference type="EMBL" id="SFQ80140.1"/>
    </source>
</evidence>
<gene>
    <name evidence="1" type="ORF">SAMN04515668_4545</name>
</gene>
<proteinExistence type="predicted"/>
<dbReference type="EMBL" id="FOXS01000008">
    <property type="protein sequence ID" value="SFQ80140.1"/>
    <property type="molecule type" value="Genomic_DNA"/>
</dbReference>
<dbReference type="RefSeq" id="WP_092678578.1">
    <property type="nucleotide sequence ID" value="NZ_FOXS01000008.1"/>
</dbReference>
<sequence length="662" mass="74294">MLQTLLKMGQSAGGSSGKWDDLLKVPWVKKFNKKGELPVNYCLPVCFDLDNGTVTTGKLSEYVGLDSARRWFNLAVASGNTPCVYVCVDGRKNMGQFTKTFFGRNPKEVQGEMLAALGKYPGLNNTVLAEVLKQITELRNAYLSLAANEKGIITLSKLTGDRKLAGQVVLVYAQVKATALGLAEFTPFVQIVASQMQAISGYAEFVQARFQPPQVRDSMVRLCYATGERCPDVMELDIASRYSLNGTFVKSTLHYAPLFARKCFAKNYQVSDAAQLLLERGSKLLLDNCKIRIAGVNHVLLPRSFGGEAAGENGMQTDLPRLLREADLLFQFQDKTTCPVYEPNQVNTATQWVSFLGFESDGNFFKITNHIGNVHQPYFSLLLASFMHLDAAWQQSGDLPWQQIMGPRRFNLFTVYGLVPVRKDQKNRNAALLLFKQILERRPTERRTWCAHFRDLVLCHRYRHYAVYGNVNDKNADGQLSVAQAFDFAVRSAVYQFLALFTVLTELQLLLPLHQRHCLEPSNIPAIDTSTTLRTQSTKGAFFDRMQYQGPQKALFYLGRALNKVARVEYAKGLKSKPIMDKLTYSGMNVEAIIQLSKVLTDKGHSFRLSAESKNNPDNDLDCFALYFKSTGWSMPPEEALFFILSGYVFTSKMKSTPSLIP</sequence>
<dbReference type="InterPro" id="IPR013389">
    <property type="entry name" value="CRISPR-assoc_prot_Cas8b"/>
</dbReference>
<accession>A0A1I6BGR9</accession>